<evidence type="ECO:0000313" key="1">
    <source>
        <dbReference type="EMBL" id="KAJ0397847.1"/>
    </source>
</evidence>
<protein>
    <submittedName>
        <fullName evidence="1">Uncharacterized protein</fullName>
    </submittedName>
</protein>
<dbReference type="EMBL" id="JAKCXM010000236">
    <property type="protein sequence ID" value="KAJ0397847.1"/>
    <property type="molecule type" value="Genomic_DNA"/>
</dbReference>
<dbReference type="Proteomes" id="UP001209570">
    <property type="component" value="Unassembled WGS sequence"/>
</dbReference>
<comment type="caution">
    <text evidence="1">The sequence shown here is derived from an EMBL/GenBank/DDBJ whole genome shotgun (WGS) entry which is preliminary data.</text>
</comment>
<gene>
    <name evidence="1" type="ORF">P43SY_007632</name>
</gene>
<sequence>MQRALEKLPGIERVKVSTSPATAFTWEITFLSPSCDVPVLTPGDVSQLQPQSSQSDAPIAARNAAFEVRSGVLIQIQRVTRGQGQGSLHDVVVGGTHVDPVYRVQPRPNINPKATFQLALRPAHESAGPLTRDLMLDAVPSTDDEGIARNAGSRLGASVQSRLQEALGSLVSTYADKGVSASWQKAIGEGLTGLGAFIAVRTLWDSSGLGRFHLPMLMDDKWQNESSWISGVKLTLLADSFLVKAPVNITSWEEPEFVIIEDETTPIPGVSVSSSDANARLLLQITAQLGSISVHNYEEGPVIIFQAARDDIGVELFLTDGTASGTALVEDIWRGPRSSSPGPFVEWVSASSQGAMYFAATNDLGRELWATTGAAFSGTALVRDICVGAASSAPQFLTPMGVMGVFFSATDCVNGRELWVTDGSPAGTKMVLDLNVAPGVGSSPSWLVAFRGKLYFSAIRDSSTGHELFVSDGRQQLYFFAATGGPNTTNLWKTDGTPANTQPVWDEIFALSHDVAVIPVQIREVNDAPFLVVSEVVFVAREDEALVLTGLELRDPDVSDMERVTVDIQVGVGSIKSLYQGLDLRVTSDDAKRSLRLQGRLSALNAALSSLAYTLSALNAALSSLAYTSAQDWNSLSSDQEYDRITFRMQDEQAFNSSSTTSCFVFVEPAPDLVVIIPPQLTSTTVYKEIPPLTLVGREDEWIETRDCGFTSVDDTARTTLEVELRSQHGWLELGSAASPWLLEGVTLEYDATSDTEIEVVLETSRGQLRLPVLQDTVGSLAFSSPSSYLLLTGTVDELNAALSEIVWEMELPNSASVSLTKQPLEIWLTADDQGASGLGGPIVSRAAIRLEPSASLMRWVPPQLSIEAPATQLTTPEDVPLSLDNELRVNDTDEARMKGSLYELRIVSHHGDVQLQASVGLQVERTTGRLSQAEEITIDDGDSGQMAHPRAVHLTGFLSQLNAALRTASFVPDRNWFGTEELHINAIVDPLGASEVTSASLFIAVVPVCDEPLWRHTESVLEMNEDEDVLVSSLSLVDPDLSDGRRVVSVTVDVLPWQEASSRVGGVMLATARGLELTETTFMSPTELSQVIAIAHASQESTITRSRLFFSHVRLTGRVEDINAALQGLIFRPASDAHTNGNVVDAIRLTVSALPACTSSNQSPPTQVILRSRVQPAPDALELLPTSLVSRLSRWGDELGAVPPTAEATEATAQPLPPLEILDVDADALDGPPPLTTDGYETEPSVYFDQCGWSGFRWGGVPRMAFRFADSRVTGAFKHAGHRDSFRPDVGFQTDDFAGIVCRKSEVAPTGRELWKTDGTPHGTTRVSALSTPSASFDPQFLVEFQSRLYFQATTDSYGAELWRSDGTEAGTQLVADVALGVAGSRPEFLTVANSLLFFAAETPGFGRELWVSDGAVREDYEQVRRDTPGTRLVLDIRAGDQSSSPRYLVELPSAGLLLFQADDGIHGEELWASDGSASNTRIVADICSGPQGSAPSFLTHFAGRIYFQANDGVSGTELWASDGSTLNTRRLVDIAPGASSSSPRHLSVLSLVLAPSSAAVNTLVFAAQSDADMATEWWRSDGTLAGTSRLFAGSREPLKLLSDGVRQRAPVVSIRPDSLLYFEEETTSLPQSRKITAQLSRSFSLVDDRSSGVYTLTLSVTQGGLSLSSRGCSALNQSVEVATASATIQLRATMAELNCWVTEVVYHASTSGRPKNRDSVWVMIDVVVSEELQDSGMDDGRAYSATAQLPIRVTDDDVSEDEDDAIFHVWLAVRVGVLRFPSLQQLTSTREVILLSDASGEDGGTLRTIDFAAAIGHINALLSGLEYACFDCSDVDGVDELTIVVDDNGNSGTGGPQATTGVMQIQLG</sequence>
<proteinExistence type="predicted"/>
<reference evidence="1" key="1">
    <citation type="submission" date="2021-12" db="EMBL/GenBank/DDBJ databases">
        <title>Prjna785345.</title>
        <authorList>
            <person name="Rujirawat T."/>
            <person name="Krajaejun T."/>
        </authorList>
    </citation>
    <scope>NUCLEOTIDE SEQUENCE</scope>
    <source>
        <strain evidence="1">Pi057C3</strain>
    </source>
</reference>
<keyword evidence="2" id="KW-1185">Reference proteome</keyword>
<evidence type="ECO:0000313" key="2">
    <source>
        <dbReference type="Proteomes" id="UP001209570"/>
    </source>
</evidence>
<name>A0AAD5LZN3_PYTIN</name>
<accession>A0AAD5LZN3</accession>
<organism evidence="1 2">
    <name type="scientific">Pythium insidiosum</name>
    <name type="common">Pythiosis disease agent</name>
    <dbReference type="NCBI Taxonomy" id="114742"/>
    <lineage>
        <taxon>Eukaryota</taxon>
        <taxon>Sar</taxon>
        <taxon>Stramenopiles</taxon>
        <taxon>Oomycota</taxon>
        <taxon>Peronosporomycetes</taxon>
        <taxon>Pythiales</taxon>
        <taxon>Pythiaceae</taxon>
        <taxon>Pythium</taxon>
    </lineage>
</organism>